<dbReference type="PRINTS" id="PR00385">
    <property type="entry name" value="P450"/>
</dbReference>
<comment type="similarity">
    <text evidence="3">Belongs to the cytochrome P450 family.</text>
</comment>
<dbReference type="GO" id="GO:0020037">
    <property type="term" value="F:heme binding"/>
    <property type="evidence" value="ECO:0007669"/>
    <property type="project" value="InterPro"/>
</dbReference>
<evidence type="ECO:0000256" key="2">
    <source>
        <dbReference type="ARBA" id="ARBA00005179"/>
    </source>
</evidence>
<keyword evidence="4 9" id="KW-0349">Heme</keyword>
<keyword evidence="8" id="KW-0503">Monooxygenase</keyword>
<sequence length="616" mass="69388">MAIPSRAPARASAFRHPVQLWKRLLLGTAVFYHRVRYRCDPAASEPPAHELFRLPPYAAFLPHRPWYLMLSIPQFLGCLAALYVGWRILHSFLLRSPLHNIPGPTSDSFISGNLEKILDLREAWNYQLGLVQRYGRLFTIHGLFNAKWLYTYDPRALHSIYIKDQDVFEETDIIIATFNVLAGPGLIATLGEQHRRQRKMLNPLFSAKHLREMTPIFNTIVHRLLGAISSRVENGSEEIDVLGWMARAALELIGQGGLGYSFDPLTEDKADEFADSIKAFFPVSSQVPALFHQLLPWMVRIGPPAFRRKMVEMAPFGPVQRLKQISDTICARSIGIIAEKKAALERGDEAVKEQVGQGKDIMSVLLRANMSASVEDKLTDEEVLAQVSGLVMAAMDTTSNTLSRILHQLATHPEVQEKLREELVQARDDGTGGFRDLDYDEVMELPYLDAVCRETLRRYPPVRGLFRMVRKDGMLPLSAPIRGLDGSLIDVVPVTKGMLVYADTETSNCNTDIWGEDAYEWKPERWLKPLPDAVDDAHIPGVYSHLMTFIGGSRSCIGFKFAQLEMKIVLATLLPAFKFELSDKPIFWNAAGITYPSVGDYRSKPEMPMKLTKVKA</sequence>
<keyword evidence="7 9" id="KW-0408">Iron</keyword>
<comment type="caution">
    <text evidence="11">The sequence shown here is derived from an EMBL/GenBank/DDBJ whole genome shotgun (WGS) entry which is preliminary data.</text>
</comment>
<keyword evidence="5 9" id="KW-0479">Metal-binding</keyword>
<evidence type="ECO:0000256" key="9">
    <source>
        <dbReference type="PIRSR" id="PIRSR602401-1"/>
    </source>
</evidence>
<evidence type="ECO:0000256" key="7">
    <source>
        <dbReference type="ARBA" id="ARBA00023004"/>
    </source>
</evidence>
<dbReference type="PRINTS" id="PR00463">
    <property type="entry name" value="EP450I"/>
</dbReference>
<dbReference type="EMBL" id="JAPEVG010000029">
    <property type="protein sequence ID" value="KAJ8494973.1"/>
    <property type="molecule type" value="Genomic_DNA"/>
</dbReference>
<dbReference type="PANTHER" id="PTHR24305:SF166">
    <property type="entry name" value="CYTOCHROME P450 12A4, MITOCHONDRIAL-RELATED"/>
    <property type="match status" value="1"/>
</dbReference>
<dbReference type="Pfam" id="PF00067">
    <property type="entry name" value="p450"/>
    <property type="match status" value="1"/>
</dbReference>
<dbReference type="InterPro" id="IPR050121">
    <property type="entry name" value="Cytochrome_P450_monoxygenase"/>
</dbReference>
<dbReference type="AlphaFoldDB" id="A0AAD7U0E9"/>
<keyword evidence="6" id="KW-0560">Oxidoreductase</keyword>
<evidence type="ECO:0000256" key="10">
    <source>
        <dbReference type="SAM" id="Phobius"/>
    </source>
</evidence>
<evidence type="ECO:0000256" key="5">
    <source>
        <dbReference type="ARBA" id="ARBA00022723"/>
    </source>
</evidence>
<dbReference type="Proteomes" id="UP001215151">
    <property type="component" value="Unassembled WGS sequence"/>
</dbReference>
<dbReference type="CDD" id="cd11069">
    <property type="entry name" value="CYP_FUM15-like"/>
    <property type="match status" value="1"/>
</dbReference>
<protein>
    <recommendedName>
        <fullName evidence="13">Cytochrome P450</fullName>
    </recommendedName>
</protein>
<dbReference type="GO" id="GO:0004497">
    <property type="term" value="F:monooxygenase activity"/>
    <property type="evidence" value="ECO:0007669"/>
    <property type="project" value="UniProtKB-KW"/>
</dbReference>
<evidence type="ECO:0000256" key="8">
    <source>
        <dbReference type="ARBA" id="ARBA00023033"/>
    </source>
</evidence>
<keyword evidence="12" id="KW-1185">Reference proteome</keyword>
<name>A0AAD7U0E9_9APHY</name>
<dbReference type="GO" id="GO:0016705">
    <property type="term" value="F:oxidoreductase activity, acting on paired donors, with incorporation or reduction of molecular oxygen"/>
    <property type="evidence" value="ECO:0007669"/>
    <property type="project" value="InterPro"/>
</dbReference>
<evidence type="ECO:0000256" key="1">
    <source>
        <dbReference type="ARBA" id="ARBA00001971"/>
    </source>
</evidence>
<dbReference type="SUPFAM" id="SSF48264">
    <property type="entry name" value="Cytochrome P450"/>
    <property type="match status" value="1"/>
</dbReference>
<feature type="binding site" description="axial binding residue" evidence="9">
    <location>
        <position position="556"/>
    </location>
    <ligand>
        <name>heme</name>
        <dbReference type="ChEBI" id="CHEBI:30413"/>
    </ligand>
    <ligandPart>
        <name>Fe</name>
        <dbReference type="ChEBI" id="CHEBI:18248"/>
    </ligandPart>
</feature>
<proteinExistence type="inferred from homology"/>
<reference evidence="11" key="1">
    <citation type="submission" date="2022-11" db="EMBL/GenBank/DDBJ databases">
        <title>Genome Sequence of Cubamyces cubensis.</title>
        <authorList>
            <person name="Buettner E."/>
        </authorList>
    </citation>
    <scope>NUCLEOTIDE SEQUENCE</scope>
    <source>
        <strain evidence="11">MPL-01</strain>
    </source>
</reference>
<evidence type="ECO:0000313" key="11">
    <source>
        <dbReference type="EMBL" id="KAJ8494973.1"/>
    </source>
</evidence>
<evidence type="ECO:0000256" key="6">
    <source>
        <dbReference type="ARBA" id="ARBA00023002"/>
    </source>
</evidence>
<comment type="cofactor">
    <cofactor evidence="1 9">
        <name>heme</name>
        <dbReference type="ChEBI" id="CHEBI:30413"/>
    </cofactor>
</comment>
<dbReference type="InterPro" id="IPR001128">
    <property type="entry name" value="Cyt_P450"/>
</dbReference>
<dbReference type="GO" id="GO:0005506">
    <property type="term" value="F:iron ion binding"/>
    <property type="evidence" value="ECO:0007669"/>
    <property type="project" value="InterPro"/>
</dbReference>
<evidence type="ECO:0000256" key="3">
    <source>
        <dbReference type="ARBA" id="ARBA00010617"/>
    </source>
</evidence>
<gene>
    <name evidence="11" type="ORF">ONZ51_g1964</name>
</gene>
<comment type="pathway">
    <text evidence="2">Secondary metabolite biosynthesis.</text>
</comment>
<dbReference type="Gene3D" id="1.10.630.10">
    <property type="entry name" value="Cytochrome P450"/>
    <property type="match status" value="1"/>
</dbReference>
<keyword evidence="10" id="KW-1133">Transmembrane helix</keyword>
<evidence type="ECO:0000313" key="12">
    <source>
        <dbReference type="Proteomes" id="UP001215151"/>
    </source>
</evidence>
<dbReference type="InterPro" id="IPR036396">
    <property type="entry name" value="Cyt_P450_sf"/>
</dbReference>
<dbReference type="PANTHER" id="PTHR24305">
    <property type="entry name" value="CYTOCHROME P450"/>
    <property type="match status" value="1"/>
</dbReference>
<accession>A0AAD7U0E9</accession>
<evidence type="ECO:0008006" key="13">
    <source>
        <dbReference type="Google" id="ProtNLM"/>
    </source>
</evidence>
<dbReference type="InterPro" id="IPR002401">
    <property type="entry name" value="Cyt_P450_E_grp-I"/>
</dbReference>
<keyword evidence="10" id="KW-0472">Membrane</keyword>
<feature type="transmembrane region" description="Helical" evidence="10">
    <location>
        <begin position="66"/>
        <end position="86"/>
    </location>
</feature>
<organism evidence="11 12">
    <name type="scientific">Trametes cubensis</name>
    <dbReference type="NCBI Taxonomy" id="1111947"/>
    <lineage>
        <taxon>Eukaryota</taxon>
        <taxon>Fungi</taxon>
        <taxon>Dikarya</taxon>
        <taxon>Basidiomycota</taxon>
        <taxon>Agaricomycotina</taxon>
        <taxon>Agaricomycetes</taxon>
        <taxon>Polyporales</taxon>
        <taxon>Polyporaceae</taxon>
        <taxon>Trametes</taxon>
    </lineage>
</organism>
<evidence type="ECO:0000256" key="4">
    <source>
        <dbReference type="ARBA" id="ARBA00022617"/>
    </source>
</evidence>
<keyword evidence="10" id="KW-0812">Transmembrane</keyword>